<keyword evidence="3" id="KW-0813">Transport</keyword>
<dbReference type="EMBL" id="JAJJMN010000001">
    <property type="protein sequence ID" value="MCC9018199.1"/>
    <property type="molecule type" value="Genomic_DNA"/>
</dbReference>
<comment type="similarity">
    <text evidence="2">Belongs to the TonB family.</text>
</comment>
<sequence length="314" mass="36227">MRKKIFIALALFPIFLFSQNSSDKIIYRDSIGKDASKEDHAFYTIIKDYYTDKDLYQIKNYYKSGVLQMEGNSKTKDGSSREGEYIHYYENGKKRRTENYIKSRLNGNISEWYENGNPLLKGEYIESKKGISPEMKIYDFWDVNNKHKVINGNGTYEENGEPFSSKGSLKNGFKDGEWKIINKNTGHQYDDIYKEGTFISGKSTDNNGIETQYNILESRPLPKKGIQDFYNFIGANFSKTKEAVANKISGRLIIQFVIEKDGKITEPKILKPLGYGLDEEAMRVITSYENWIPGQQRGIPVRVNYSIPLTVTYK</sequence>
<keyword evidence="8" id="KW-1133">Transmembrane helix</keyword>
<comment type="subcellular location">
    <subcellularLocation>
        <location evidence="1">Cell inner membrane</location>
        <topology evidence="1">Single-pass membrane protein</topology>
        <orientation evidence="1">Periplasmic side</orientation>
    </subcellularLocation>
</comment>
<keyword evidence="5" id="KW-0997">Cell inner membrane</keyword>
<reference evidence="11" key="1">
    <citation type="submission" date="2021-11" db="EMBL/GenBank/DDBJ databases">
        <title>Description of novel Flavobacterium species.</title>
        <authorList>
            <person name="Saticioglu I.B."/>
            <person name="Ay H."/>
            <person name="Altun S."/>
            <person name="Duman M."/>
        </authorList>
    </citation>
    <scope>NUCLEOTIDE SEQUENCE</scope>
    <source>
        <strain evidence="11">F-126</strain>
    </source>
</reference>
<evidence type="ECO:0000256" key="3">
    <source>
        <dbReference type="ARBA" id="ARBA00022448"/>
    </source>
</evidence>
<accession>A0ABS8M0M0</accession>
<dbReference type="InterPro" id="IPR006260">
    <property type="entry name" value="TonB/TolA_C"/>
</dbReference>
<evidence type="ECO:0000256" key="4">
    <source>
        <dbReference type="ARBA" id="ARBA00022475"/>
    </source>
</evidence>
<evidence type="ECO:0000256" key="6">
    <source>
        <dbReference type="ARBA" id="ARBA00022692"/>
    </source>
</evidence>
<keyword evidence="6" id="KW-0812">Transmembrane</keyword>
<evidence type="ECO:0000256" key="5">
    <source>
        <dbReference type="ARBA" id="ARBA00022519"/>
    </source>
</evidence>
<dbReference type="Pfam" id="PF03544">
    <property type="entry name" value="TonB_C"/>
    <property type="match status" value="1"/>
</dbReference>
<evidence type="ECO:0000256" key="1">
    <source>
        <dbReference type="ARBA" id="ARBA00004383"/>
    </source>
</evidence>
<name>A0ABS8M0M0_9FLAO</name>
<gene>
    <name evidence="11" type="ORF">LNQ34_10485</name>
</gene>
<feature type="domain" description="TonB C-terminal" evidence="10">
    <location>
        <begin position="241"/>
        <end position="309"/>
    </location>
</feature>
<organism evidence="11 12">
    <name type="scientific">Flavobacterium lipolyticum</name>
    <dbReference type="NCBI Taxonomy" id="2893754"/>
    <lineage>
        <taxon>Bacteria</taxon>
        <taxon>Pseudomonadati</taxon>
        <taxon>Bacteroidota</taxon>
        <taxon>Flavobacteriia</taxon>
        <taxon>Flavobacteriales</taxon>
        <taxon>Flavobacteriaceae</taxon>
        <taxon>Flavobacterium</taxon>
    </lineage>
</organism>
<dbReference type="InterPro" id="IPR037682">
    <property type="entry name" value="TonB_C"/>
</dbReference>
<evidence type="ECO:0000256" key="9">
    <source>
        <dbReference type="ARBA" id="ARBA00023136"/>
    </source>
</evidence>
<dbReference type="SUPFAM" id="SSF74653">
    <property type="entry name" value="TolA/TonB C-terminal domain"/>
    <property type="match status" value="1"/>
</dbReference>
<dbReference type="Gene3D" id="3.30.1150.10">
    <property type="match status" value="1"/>
</dbReference>
<keyword evidence="4" id="KW-1003">Cell membrane</keyword>
<evidence type="ECO:0000313" key="12">
    <source>
        <dbReference type="Proteomes" id="UP001430700"/>
    </source>
</evidence>
<dbReference type="NCBIfam" id="TIGR01352">
    <property type="entry name" value="tonB_Cterm"/>
    <property type="match status" value="1"/>
</dbReference>
<dbReference type="PANTHER" id="PTHR33446:SF2">
    <property type="entry name" value="PROTEIN TONB"/>
    <property type="match status" value="1"/>
</dbReference>
<dbReference type="SUPFAM" id="SSF82185">
    <property type="entry name" value="Histone H3 K4-specific methyltransferase SET7/9 N-terminal domain"/>
    <property type="match status" value="1"/>
</dbReference>
<evidence type="ECO:0000313" key="11">
    <source>
        <dbReference type="EMBL" id="MCC9018199.1"/>
    </source>
</evidence>
<dbReference type="RefSeq" id="WP_229999625.1">
    <property type="nucleotide sequence ID" value="NZ_JAJJMN010000001.1"/>
</dbReference>
<keyword evidence="12" id="KW-1185">Reference proteome</keyword>
<dbReference type="Gene3D" id="3.90.930.1">
    <property type="match status" value="1"/>
</dbReference>
<keyword evidence="9" id="KW-0472">Membrane</keyword>
<dbReference type="Proteomes" id="UP001430700">
    <property type="component" value="Unassembled WGS sequence"/>
</dbReference>
<evidence type="ECO:0000256" key="7">
    <source>
        <dbReference type="ARBA" id="ARBA00022927"/>
    </source>
</evidence>
<comment type="caution">
    <text evidence="11">The sequence shown here is derived from an EMBL/GenBank/DDBJ whole genome shotgun (WGS) entry which is preliminary data.</text>
</comment>
<evidence type="ECO:0000256" key="8">
    <source>
        <dbReference type="ARBA" id="ARBA00022989"/>
    </source>
</evidence>
<proteinExistence type="inferred from homology"/>
<evidence type="ECO:0000256" key="2">
    <source>
        <dbReference type="ARBA" id="ARBA00006555"/>
    </source>
</evidence>
<protein>
    <submittedName>
        <fullName evidence="11">TonB family protein</fullName>
    </submittedName>
</protein>
<dbReference type="PANTHER" id="PTHR33446">
    <property type="entry name" value="PROTEIN TONB-RELATED"/>
    <property type="match status" value="1"/>
</dbReference>
<dbReference type="InterPro" id="IPR051045">
    <property type="entry name" value="TonB-dependent_transducer"/>
</dbReference>
<evidence type="ECO:0000259" key="10">
    <source>
        <dbReference type="Pfam" id="PF03544"/>
    </source>
</evidence>
<keyword evidence="7" id="KW-0653">Protein transport</keyword>